<evidence type="ECO:0000259" key="3">
    <source>
        <dbReference type="PROSITE" id="PS50004"/>
    </source>
</evidence>
<dbReference type="RefSeq" id="XP_054825987.1">
    <property type="nucleotide sequence ID" value="XM_054970012.1"/>
</dbReference>
<dbReference type="GO" id="GO:0005544">
    <property type="term" value="F:calcium-dependent phospholipid binding"/>
    <property type="evidence" value="ECO:0007669"/>
    <property type="project" value="TreeGrafter"/>
</dbReference>
<dbReference type="Proteomes" id="UP001190640">
    <property type="component" value="Chromosome 2"/>
</dbReference>
<dbReference type="GeneID" id="129323474"/>
<keyword evidence="2" id="KW-1133">Transmembrane helix</keyword>
<dbReference type="Pfam" id="PF00168">
    <property type="entry name" value="C2"/>
    <property type="match status" value="2"/>
</dbReference>
<dbReference type="AlphaFoldDB" id="A0AA97IUT4"/>
<dbReference type="GO" id="GO:0001786">
    <property type="term" value="F:phosphatidylserine binding"/>
    <property type="evidence" value="ECO:0007669"/>
    <property type="project" value="TreeGrafter"/>
</dbReference>
<dbReference type="GO" id="GO:0000149">
    <property type="term" value="F:SNARE binding"/>
    <property type="evidence" value="ECO:0007669"/>
    <property type="project" value="TreeGrafter"/>
</dbReference>
<proteinExistence type="inferred from homology"/>
<reference evidence="5" key="1">
    <citation type="submission" date="2025-08" db="UniProtKB">
        <authorList>
            <consortium name="RefSeq"/>
        </authorList>
    </citation>
    <scope>IDENTIFICATION</scope>
    <source>
        <tissue evidence="5">Blood</tissue>
    </source>
</reference>
<dbReference type="GO" id="GO:0048488">
    <property type="term" value="P:synaptic vesicle endocytosis"/>
    <property type="evidence" value="ECO:0007669"/>
    <property type="project" value="TreeGrafter"/>
</dbReference>
<dbReference type="SUPFAM" id="SSF49562">
    <property type="entry name" value="C2 domain (Calcium/lipid-binding domain, CaLB)"/>
    <property type="match status" value="2"/>
</dbReference>
<dbReference type="GO" id="GO:0030672">
    <property type="term" value="C:synaptic vesicle membrane"/>
    <property type="evidence" value="ECO:0007669"/>
    <property type="project" value="TreeGrafter"/>
</dbReference>
<dbReference type="GO" id="GO:0048791">
    <property type="term" value="P:calcium ion-regulated exocytosis of neurotransmitter"/>
    <property type="evidence" value="ECO:0007669"/>
    <property type="project" value="TreeGrafter"/>
</dbReference>
<sequence length="389" mass="44451">MLCFQSVQLPFADTWKYGILALSILLLLVALIILTCQLCEHQKLSKTRKEKKYVDEACNGITQENGFLGKRIQSSFLDIAQYPYYNLKNQRIQKELRKLGIVLSPASASNDNKDVPDPIQGKLRFSLLYNKNRLELLLMVTGVLGLPSQGCRNIFIQVRLLSCASSQSVGLQHIVHEWQTQVIRNCTSPTFGDQFACTLQEAELAKSSIKLEVKHFDRYSRHMPLGEVRVALNALKTFQSMEFCEELHRATKDIVGEVLVSLKCLPLSQRIEVGLLKVKTVSMYNSPEKCIYARIDVFWNLHKQRHQKSKPKILTSVTVFNETFLFHLPEPVVWDCVVLISIYKMHPSSRQLVGQAALGKRGPGERNYHWDCMMQAIQQPVAKWHPLLI</sequence>
<dbReference type="Gene3D" id="2.60.40.150">
    <property type="entry name" value="C2 domain"/>
    <property type="match status" value="2"/>
</dbReference>
<comment type="similarity">
    <text evidence="1">Belongs to the synaptotagmin family.</text>
</comment>
<dbReference type="SMART" id="SM00239">
    <property type="entry name" value="C2"/>
    <property type="match status" value="2"/>
</dbReference>
<dbReference type="KEGG" id="emc:129323474"/>
<evidence type="ECO:0000313" key="4">
    <source>
        <dbReference type="Proteomes" id="UP001190640"/>
    </source>
</evidence>
<protein>
    <submittedName>
        <fullName evidence="5">Synaptotagmin-1-like</fullName>
    </submittedName>
</protein>
<evidence type="ECO:0000256" key="2">
    <source>
        <dbReference type="SAM" id="Phobius"/>
    </source>
</evidence>
<dbReference type="PROSITE" id="PS50004">
    <property type="entry name" value="C2"/>
    <property type="match status" value="1"/>
</dbReference>
<dbReference type="PANTHER" id="PTHR10024:SF175">
    <property type="entry name" value="C2 DOMAIN-CONTAINING PROTEIN"/>
    <property type="match status" value="1"/>
</dbReference>
<dbReference type="GO" id="GO:0005886">
    <property type="term" value="C:plasma membrane"/>
    <property type="evidence" value="ECO:0007669"/>
    <property type="project" value="TreeGrafter"/>
</dbReference>
<dbReference type="PANTHER" id="PTHR10024">
    <property type="entry name" value="SYNAPTOTAGMIN"/>
    <property type="match status" value="1"/>
</dbReference>
<dbReference type="GO" id="GO:0005509">
    <property type="term" value="F:calcium ion binding"/>
    <property type="evidence" value="ECO:0007669"/>
    <property type="project" value="TreeGrafter"/>
</dbReference>
<dbReference type="GO" id="GO:0030276">
    <property type="term" value="F:clathrin binding"/>
    <property type="evidence" value="ECO:0007669"/>
    <property type="project" value="TreeGrafter"/>
</dbReference>
<gene>
    <name evidence="5" type="primary">LOC129323474</name>
</gene>
<evidence type="ECO:0000256" key="1">
    <source>
        <dbReference type="ARBA" id="ARBA00006996"/>
    </source>
</evidence>
<dbReference type="InterPro" id="IPR035892">
    <property type="entry name" value="C2_domain_sf"/>
</dbReference>
<dbReference type="FunFam" id="2.60.40.150:FF:000352">
    <property type="entry name" value="Uncharacterized protein"/>
    <property type="match status" value="1"/>
</dbReference>
<feature type="transmembrane region" description="Helical" evidence="2">
    <location>
        <begin position="17"/>
        <end position="39"/>
    </location>
</feature>
<dbReference type="InterPro" id="IPR000008">
    <property type="entry name" value="C2_dom"/>
</dbReference>
<dbReference type="GO" id="GO:0031045">
    <property type="term" value="C:dense core granule"/>
    <property type="evidence" value="ECO:0007669"/>
    <property type="project" value="TreeGrafter"/>
</dbReference>
<keyword evidence="2" id="KW-0472">Membrane</keyword>
<organism evidence="4 5">
    <name type="scientific">Eublepharis macularius</name>
    <name type="common">Leopard gecko</name>
    <name type="synonym">Cyrtodactylus macularius</name>
    <dbReference type="NCBI Taxonomy" id="481883"/>
    <lineage>
        <taxon>Eukaryota</taxon>
        <taxon>Metazoa</taxon>
        <taxon>Chordata</taxon>
        <taxon>Craniata</taxon>
        <taxon>Vertebrata</taxon>
        <taxon>Euteleostomi</taxon>
        <taxon>Lepidosauria</taxon>
        <taxon>Squamata</taxon>
        <taxon>Bifurcata</taxon>
        <taxon>Gekkota</taxon>
        <taxon>Eublepharidae</taxon>
        <taxon>Eublepharinae</taxon>
        <taxon>Eublepharis</taxon>
    </lineage>
</organism>
<keyword evidence="2" id="KW-0812">Transmembrane</keyword>
<name>A0AA97IUT4_EUBMA</name>
<keyword evidence="4" id="KW-1185">Reference proteome</keyword>
<dbReference type="GO" id="GO:0030424">
    <property type="term" value="C:axon"/>
    <property type="evidence" value="ECO:0007669"/>
    <property type="project" value="TreeGrafter"/>
</dbReference>
<evidence type="ECO:0000313" key="5">
    <source>
        <dbReference type="RefSeq" id="XP_054825987.1"/>
    </source>
</evidence>
<feature type="domain" description="C2" evidence="3">
    <location>
        <begin position="119"/>
        <end position="245"/>
    </location>
</feature>
<accession>A0AA97IUT4</accession>